<dbReference type="KEGG" id="chya:V22_32110"/>
<feature type="transmembrane region" description="Helical" evidence="4">
    <location>
        <begin position="185"/>
        <end position="210"/>
    </location>
</feature>
<evidence type="ECO:0000256" key="4">
    <source>
        <dbReference type="SAM" id="Phobius"/>
    </source>
</evidence>
<feature type="transmembrane region" description="Helical" evidence="4">
    <location>
        <begin position="405"/>
        <end position="423"/>
    </location>
</feature>
<feature type="transmembrane region" description="Helical" evidence="4">
    <location>
        <begin position="429"/>
        <end position="447"/>
    </location>
</feature>
<reference evidence="5 6" key="1">
    <citation type="submission" date="2019-02" db="EMBL/GenBank/DDBJ databases">
        <title>Deep-cultivation of Planctomycetes and their phenomic and genomic characterization uncovers novel biology.</title>
        <authorList>
            <person name="Wiegand S."/>
            <person name="Jogler M."/>
            <person name="Boedeker C."/>
            <person name="Pinto D."/>
            <person name="Vollmers J."/>
            <person name="Rivas-Marin E."/>
            <person name="Kohn T."/>
            <person name="Peeters S.H."/>
            <person name="Heuer A."/>
            <person name="Rast P."/>
            <person name="Oberbeckmann S."/>
            <person name="Bunk B."/>
            <person name="Jeske O."/>
            <person name="Meyerdierks A."/>
            <person name="Storesund J.E."/>
            <person name="Kallscheuer N."/>
            <person name="Luecker S."/>
            <person name="Lage O.M."/>
            <person name="Pohl T."/>
            <person name="Merkel B.J."/>
            <person name="Hornburger P."/>
            <person name="Mueller R.-W."/>
            <person name="Bruemmer F."/>
            <person name="Labrenz M."/>
            <person name="Spormann A.M."/>
            <person name="Op den Camp H."/>
            <person name="Overmann J."/>
            <person name="Amann R."/>
            <person name="Jetten M.S.M."/>
            <person name="Mascher T."/>
            <person name="Medema M.H."/>
            <person name="Devos D.P."/>
            <person name="Kaster A.-K."/>
            <person name="Ovreas L."/>
            <person name="Rohde M."/>
            <person name="Galperin M.Y."/>
            <person name="Jogler C."/>
        </authorList>
    </citation>
    <scope>NUCLEOTIDE SEQUENCE [LARGE SCALE GENOMIC DNA]</scope>
    <source>
        <strain evidence="5 6">V22</strain>
    </source>
</reference>
<keyword evidence="3 4" id="KW-0472">Membrane</keyword>
<dbReference type="RefSeq" id="WP_197439658.1">
    <property type="nucleotide sequence ID" value="NZ_CP036316.1"/>
</dbReference>
<organism evidence="5 6">
    <name type="scientific">Calycomorphotria hydatis</name>
    <dbReference type="NCBI Taxonomy" id="2528027"/>
    <lineage>
        <taxon>Bacteria</taxon>
        <taxon>Pseudomonadati</taxon>
        <taxon>Planctomycetota</taxon>
        <taxon>Planctomycetia</taxon>
        <taxon>Planctomycetales</taxon>
        <taxon>Planctomycetaceae</taxon>
        <taxon>Calycomorphotria</taxon>
    </lineage>
</organism>
<feature type="transmembrane region" description="Helical" evidence="4">
    <location>
        <begin position="146"/>
        <end position="164"/>
    </location>
</feature>
<proteinExistence type="predicted"/>
<dbReference type="PANTHER" id="PTHR23526">
    <property type="entry name" value="INTEGRAL MEMBRANE TRANSPORT PROTEIN-RELATED"/>
    <property type="match status" value="1"/>
</dbReference>
<feature type="transmembrane region" description="Helical" evidence="4">
    <location>
        <begin position="276"/>
        <end position="297"/>
    </location>
</feature>
<keyword evidence="1 4" id="KW-0812">Transmembrane</keyword>
<feature type="transmembrane region" description="Helical" evidence="4">
    <location>
        <begin position="309"/>
        <end position="327"/>
    </location>
</feature>
<gene>
    <name evidence="5" type="ORF">V22_32110</name>
</gene>
<feature type="transmembrane region" description="Helical" evidence="4">
    <location>
        <begin position="105"/>
        <end position="126"/>
    </location>
</feature>
<feature type="transmembrane region" description="Helical" evidence="4">
    <location>
        <begin position="339"/>
        <end position="357"/>
    </location>
</feature>
<evidence type="ECO:0000256" key="2">
    <source>
        <dbReference type="ARBA" id="ARBA00022989"/>
    </source>
</evidence>
<dbReference type="InterPro" id="IPR052528">
    <property type="entry name" value="Sugar_transport-like"/>
</dbReference>
<keyword evidence="6" id="KW-1185">Reference proteome</keyword>
<sequence>MSSPSATFPTLNENDPFDTDEDTKKALFIEHAESRNLILLAIYQVLLRVAWIFKTESVVMPAFLHAIAGPAWVQGWLPLLNRTGQSVIPIFFADALRQASLKKRWLLFTTGMMALGFLSIVLGILWQVSLQPSDENTTANSGFPPLFVAAFLLVYFLFFIATGLNQLTLSTVQGKLISANRRGRLMGLGGIVGSFCAVLAVGGFLWSWAGETAADFVLPFSITAGVMVCAAILSITVIEPRDQYPGHHAGLHFLRRGQRAISESIESLGKDRNLRLLSFSGMLFITAQCLFPHYVTLAKQSPDFSGGDLVWYLVTQNIGAGLFSWWIGGIADRHGNRRALSFCLLVNAMVPLSAVLITSLVDARWMSCSFFLLGMTPVTIKVLSNYALELTEPEWHPRYVSTLRLALAAPVVMALPIAFLIGVFGHTPIFVIGSLVIGVGASLSLWLEEPRHGTV</sequence>
<dbReference type="AlphaFoldDB" id="A0A517TC45"/>
<dbReference type="Gene3D" id="1.20.1250.20">
    <property type="entry name" value="MFS general substrate transporter like domains"/>
    <property type="match status" value="2"/>
</dbReference>
<feature type="transmembrane region" description="Helical" evidence="4">
    <location>
        <begin position="216"/>
        <end position="238"/>
    </location>
</feature>
<evidence type="ECO:0000256" key="1">
    <source>
        <dbReference type="ARBA" id="ARBA00022692"/>
    </source>
</evidence>
<evidence type="ECO:0000313" key="5">
    <source>
        <dbReference type="EMBL" id="QDT65947.1"/>
    </source>
</evidence>
<accession>A0A517TC45</accession>
<evidence type="ECO:0000313" key="6">
    <source>
        <dbReference type="Proteomes" id="UP000319976"/>
    </source>
</evidence>
<keyword evidence="2 4" id="KW-1133">Transmembrane helix</keyword>
<dbReference type="GO" id="GO:0022857">
    <property type="term" value="F:transmembrane transporter activity"/>
    <property type="evidence" value="ECO:0007669"/>
    <property type="project" value="InterPro"/>
</dbReference>
<dbReference type="Pfam" id="PF07690">
    <property type="entry name" value="MFS_1"/>
    <property type="match status" value="1"/>
</dbReference>
<dbReference type="InterPro" id="IPR036259">
    <property type="entry name" value="MFS_trans_sf"/>
</dbReference>
<evidence type="ECO:0000256" key="3">
    <source>
        <dbReference type="ARBA" id="ARBA00023136"/>
    </source>
</evidence>
<dbReference type="InterPro" id="IPR011701">
    <property type="entry name" value="MFS"/>
</dbReference>
<dbReference type="SUPFAM" id="SSF103473">
    <property type="entry name" value="MFS general substrate transporter"/>
    <property type="match status" value="1"/>
</dbReference>
<protein>
    <submittedName>
        <fullName evidence="5">Major Facilitator Superfamily protein</fullName>
    </submittedName>
</protein>
<dbReference type="EMBL" id="CP036316">
    <property type="protein sequence ID" value="QDT65947.1"/>
    <property type="molecule type" value="Genomic_DNA"/>
</dbReference>
<dbReference type="PANTHER" id="PTHR23526:SF2">
    <property type="entry name" value="MAJOR FACILITATOR SUPERFAMILY (MFS) PROFILE DOMAIN-CONTAINING PROTEIN"/>
    <property type="match status" value="1"/>
</dbReference>
<feature type="transmembrane region" description="Helical" evidence="4">
    <location>
        <begin position="363"/>
        <end position="384"/>
    </location>
</feature>
<name>A0A517TC45_9PLAN</name>
<dbReference type="Proteomes" id="UP000319976">
    <property type="component" value="Chromosome"/>
</dbReference>